<gene>
    <name evidence="2" type="ORF">DFR24_0006</name>
</gene>
<organism evidence="2 3">
    <name type="scientific">Panacagrimonas perspica</name>
    <dbReference type="NCBI Taxonomy" id="381431"/>
    <lineage>
        <taxon>Bacteria</taxon>
        <taxon>Pseudomonadati</taxon>
        <taxon>Pseudomonadota</taxon>
        <taxon>Gammaproteobacteria</taxon>
        <taxon>Nevskiales</taxon>
        <taxon>Nevskiaceae</taxon>
        <taxon>Panacagrimonas</taxon>
    </lineage>
</organism>
<accession>A0A4R7PG81</accession>
<sequence length="140" mass="15990">MKIAMTEYLQIDLDKERWLCRVCEHDVGPARGNYKEGLLVHARDPREIHKPILDTSYEFTFAPDPKWVQIVEFYCPGCGTQVEVEYLTPGHPPLHDMEFDIDALKAQWAKRGPQDLSKIAGPEPMGVDYHSHQSAGTRGR</sequence>
<dbReference type="EMBL" id="SOBT01000002">
    <property type="protein sequence ID" value="TDU33278.1"/>
    <property type="molecule type" value="Genomic_DNA"/>
</dbReference>
<name>A0A4R7PG81_9GAMM</name>
<comment type="caution">
    <text evidence="2">The sequence shown here is derived from an EMBL/GenBank/DDBJ whole genome shotgun (WGS) entry which is preliminary data.</text>
</comment>
<feature type="region of interest" description="Disordered" evidence="1">
    <location>
        <begin position="115"/>
        <end position="140"/>
    </location>
</feature>
<dbReference type="Proteomes" id="UP000295341">
    <property type="component" value="Unassembled WGS sequence"/>
</dbReference>
<reference evidence="2 3" key="1">
    <citation type="submission" date="2019-03" db="EMBL/GenBank/DDBJ databases">
        <title>Genomic Encyclopedia of Type Strains, Phase IV (KMG-IV): sequencing the most valuable type-strain genomes for metagenomic binning, comparative biology and taxonomic classification.</title>
        <authorList>
            <person name="Goeker M."/>
        </authorList>
    </citation>
    <scope>NUCLEOTIDE SEQUENCE [LARGE SCALE GENOMIC DNA]</scope>
    <source>
        <strain evidence="2 3">DSM 26377</strain>
    </source>
</reference>
<keyword evidence="3" id="KW-1185">Reference proteome</keyword>
<dbReference type="Pfam" id="PF08882">
    <property type="entry name" value="Acetone_carb_G"/>
    <property type="match status" value="1"/>
</dbReference>
<dbReference type="RefSeq" id="WP_210772656.1">
    <property type="nucleotide sequence ID" value="NZ_MWIN01000045.1"/>
</dbReference>
<evidence type="ECO:0000313" key="3">
    <source>
        <dbReference type="Proteomes" id="UP000295341"/>
    </source>
</evidence>
<evidence type="ECO:0000256" key="1">
    <source>
        <dbReference type="SAM" id="MobiDB-lite"/>
    </source>
</evidence>
<dbReference type="InterPro" id="IPR016750">
    <property type="entry name" value="Aceto_COase_bsu/gsu"/>
</dbReference>
<evidence type="ECO:0000313" key="2">
    <source>
        <dbReference type="EMBL" id="TDU33278.1"/>
    </source>
</evidence>
<proteinExistence type="predicted"/>
<protein>
    <submittedName>
        <fullName evidence="2">Acetone carboxylase gamma subunit</fullName>
    </submittedName>
</protein>
<dbReference type="AlphaFoldDB" id="A0A4R7PG81"/>